<sequence>MEDFRELGRRLSNWGRWDADMGMTLGEILAFEELAEDCAANGRFDFFPAAPPIKFRGAVGSPINPLAIK</sequence>
<organism evidence="1 2">
    <name type="scientific">Actinomadura adrarensis</name>
    <dbReference type="NCBI Taxonomy" id="1819600"/>
    <lineage>
        <taxon>Bacteria</taxon>
        <taxon>Bacillati</taxon>
        <taxon>Actinomycetota</taxon>
        <taxon>Actinomycetes</taxon>
        <taxon>Streptosporangiales</taxon>
        <taxon>Thermomonosporaceae</taxon>
        <taxon>Actinomadura</taxon>
    </lineage>
</organism>
<reference evidence="2" key="1">
    <citation type="journal article" date="2019" name="Int. J. Syst. Evol. Microbiol.">
        <title>The Global Catalogue of Microorganisms (GCM) 10K type strain sequencing project: providing services to taxonomists for standard genome sequencing and annotation.</title>
        <authorList>
            <consortium name="The Broad Institute Genomics Platform"/>
            <consortium name="The Broad Institute Genome Sequencing Center for Infectious Disease"/>
            <person name="Wu L."/>
            <person name="Ma J."/>
        </authorList>
    </citation>
    <scope>NUCLEOTIDE SEQUENCE [LARGE SCALE GENOMIC DNA]</scope>
    <source>
        <strain evidence="2">JCM 31696</strain>
    </source>
</reference>
<name>A0ABW3CJ11_9ACTN</name>
<evidence type="ECO:0000313" key="2">
    <source>
        <dbReference type="Proteomes" id="UP001597083"/>
    </source>
</evidence>
<dbReference type="Proteomes" id="UP001597083">
    <property type="component" value="Unassembled WGS sequence"/>
</dbReference>
<keyword evidence="2" id="KW-1185">Reference proteome</keyword>
<evidence type="ECO:0008006" key="3">
    <source>
        <dbReference type="Google" id="ProtNLM"/>
    </source>
</evidence>
<protein>
    <recommendedName>
        <fullName evidence="3">Cyclase family protein</fullName>
    </recommendedName>
</protein>
<proteinExistence type="predicted"/>
<dbReference type="EMBL" id="JBHTIR010002993">
    <property type="protein sequence ID" value="MFD0854511.1"/>
    <property type="molecule type" value="Genomic_DNA"/>
</dbReference>
<comment type="caution">
    <text evidence="1">The sequence shown here is derived from an EMBL/GenBank/DDBJ whole genome shotgun (WGS) entry which is preliminary data.</text>
</comment>
<evidence type="ECO:0000313" key="1">
    <source>
        <dbReference type="EMBL" id="MFD0854511.1"/>
    </source>
</evidence>
<accession>A0ABW3CJ11</accession>
<dbReference type="Gene3D" id="3.50.30.50">
    <property type="entry name" value="Putative cyclase"/>
    <property type="match status" value="1"/>
</dbReference>
<gene>
    <name evidence="1" type="ORF">ACFQ07_19905</name>
</gene>
<dbReference type="InterPro" id="IPR037175">
    <property type="entry name" value="KFase_sf"/>
</dbReference>